<evidence type="ECO:0000256" key="2">
    <source>
        <dbReference type="ARBA" id="ARBA00022801"/>
    </source>
</evidence>
<organism evidence="5 6">
    <name type="scientific">Candidatus Caccoplasma intestinavium</name>
    <dbReference type="NCBI Taxonomy" id="2840716"/>
    <lineage>
        <taxon>Bacteria</taxon>
        <taxon>Pseudomonadati</taxon>
        <taxon>Bacteroidota</taxon>
        <taxon>Bacteroidia</taxon>
        <taxon>Bacteroidales</taxon>
        <taxon>Bacteroidaceae</taxon>
        <taxon>Bacteroidaceae incertae sedis</taxon>
        <taxon>Candidatus Caccoplasma</taxon>
    </lineage>
</organism>
<keyword evidence="3" id="KW-0464">Manganese</keyword>
<keyword evidence="2" id="KW-0378">Hydrolase</keyword>
<reference evidence="5" key="1">
    <citation type="submission" date="2020-10" db="EMBL/GenBank/DDBJ databases">
        <authorList>
            <person name="Gilroy R."/>
        </authorList>
    </citation>
    <scope>NUCLEOTIDE SEQUENCE</scope>
    <source>
        <strain evidence="5">21143</strain>
    </source>
</reference>
<keyword evidence="1" id="KW-0479">Metal-binding</keyword>
<protein>
    <submittedName>
        <fullName evidence="5">Arginase family protein</fullName>
    </submittedName>
</protein>
<dbReference type="PANTHER" id="PTHR43782">
    <property type="entry name" value="ARGINASE"/>
    <property type="match status" value="1"/>
</dbReference>
<accession>A0A9D1KE60</accession>
<gene>
    <name evidence="5" type="ORF">IAD06_10070</name>
</gene>
<dbReference type="Gene3D" id="3.40.800.10">
    <property type="entry name" value="Ureohydrolase domain"/>
    <property type="match status" value="1"/>
</dbReference>
<dbReference type="InterPro" id="IPR023696">
    <property type="entry name" value="Ureohydrolase_dom_sf"/>
</dbReference>
<reference evidence="5" key="2">
    <citation type="journal article" date="2021" name="PeerJ">
        <title>Extensive microbial diversity within the chicken gut microbiome revealed by metagenomics and culture.</title>
        <authorList>
            <person name="Gilroy R."/>
            <person name="Ravi A."/>
            <person name="Getino M."/>
            <person name="Pursley I."/>
            <person name="Horton D.L."/>
            <person name="Alikhan N.F."/>
            <person name="Baker D."/>
            <person name="Gharbi K."/>
            <person name="Hall N."/>
            <person name="Watson M."/>
            <person name="Adriaenssens E.M."/>
            <person name="Foster-Nyarko E."/>
            <person name="Jarju S."/>
            <person name="Secka A."/>
            <person name="Antonio M."/>
            <person name="Oren A."/>
            <person name="Chaudhuri R.R."/>
            <person name="La Ragione R."/>
            <person name="Hildebrand F."/>
            <person name="Pallen M.J."/>
        </authorList>
    </citation>
    <scope>NUCLEOTIDE SEQUENCE</scope>
    <source>
        <strain evidence="5">21143</strain>
    </source>
</reference>
<dbReference type="GO" id="GO:0005829">
    <property type="term" value="C:cytosol"/>
    <property type="evidence" value="ECO:0007669"/>
    <property type="project" value="TreeGrafter"/>
</dbReference>
<dbReference type="PRINTS" id="PR00116">
    <property type="entry name" value="ARGINASE"/>
</dbReference>
<evidence type="ECO:0000256" key="3">
    <source>
        <dbReference type="ARBA" id="ARBA00023211"/>
    </source>
</evidence>
<dbReference type="PANTHER" id="PTHR43782:SF3">
    <property type="entry name" value="ARGINASE"/>
    <property type="match status" value="1"/>
</dbReference>
<sequence length="292" mass="32254">MEKKSSTLRLIYPQWQGACIAGLVPEVKDPDEASRGYYLGAELLNFLAPDDGQEIRVVPISTKAGERKVCDGVMDRDVIALQTEAALDILRECNPDRIVTLGGECSVSVVPFTYLADKYENDIAMIWIDAHPDITLPGDVYSGYHAMAVTACMGYGDEKIISKLPTKIDPSRILFVGLRDWERDEIKTRQEQYGIRHLSPGDVAENSDAVVKWLKAIGASKVVVHFDMDVLDPAEIIAAVGVVPGGMKIDETVRVINNVAENFDLVGLTIAEPMPHVAIRLRNMLHRMPLLK</sequence>
<name>A0A9D1KE60_9BACT</name>
<dbReference type="InterPro" id="IPR006035">
    <property type="entry name" value="Ureohydrolase"/>
</dbReference>
<comment type="caution">
    <text evidence="5">The sequence shown here is derived from an EMBL/GenBank/DDBJ whole genome shotgun (WGS) entry which is preliminary data.</text>
</comment>
<dbReference type="Proteomes" id="UP000886722">
    <property type="component" value="Unassembled WGS sequence"/>
</dbReference>
<dbReference type="EMBL" id="DVKT01000074">
    <property type="protein sequence ID" value="HIT40360.1"/>
    <property type="molecule type" value="Genomic_DNA"/>
</dbReference>
<dbReference type="GO" id="GO:0030145">
    <property type="term" value="F:manganese ion binding"/>
    <property type="evidence" value="ECO:0007669"/>
    <property type="project" value="TreeGrafter"/>
</dbReference>
<dbReference type="SUPFAM" id="SSF52768">
    <property type="entry name" value="Arginase/deacetylase"/>
    <property type="match status" value="1"/>
</dbReference>
<evidence type="ECO:0000256" key="1">
    <source>
        <dbReference type="ARBA" id="ARBA00022723"/>
    </source>
</evidence>
<dbReference type="PROSITE" id="PS51409">
    <property type="entry name" value="ARGINASE_2"/>
    <property type="match status" value="1"/>
</dbReference>
<dbReference type="CDD" id="cd09999">
    <property type="entry name" value="Arginase-like_1"/>
    <property type="match status" value="1"/>
</dbReference>
<comment type="similarity">
    <text evidence="4">Belongs to the arginase family.</text>
</comment>
<proteinExistence type="inferred from homology"/>
<evidence type="ECO:0000313" key="6">
    <source>
        <dbReference type="Proteomes" id="UP000886722"/>
    </source>
</evidence>
<evidence type="ECO:0000256" key="4">
    <source>
        <dbReference type="PROSITE-ProRule" id="PRU00742"/>
    </source>
</evidence>
<dbReference type="AlphaFoldDB" id="A0A9D1KE60"/>
<dbReference type="Pfam" id="PF00491">
    <property type="entry name" value="Arginase"/>
    <property type="match status" value="1"/>
</dbReference>
<dbReference type="GO" id="GO:0004053">
    <property type="term" value="F:arginase activity"/>
    <property type="evidence" value="ECO:0007669"/>
    <property type="project" value="TreeGrafter"/>
</dbReference>
<evidence type="ECO:0000313" key="5">
    <source>
        <dbReference type="EMBL" id="HIT40360.1"/>
    </source>
</evidence>